<sequence>MSSGLSPQHEHICAPLYTSVLPVNVSYTLSQIKRSPDVNQTAMAFVRVEAPFSAGKCTAGYDENASNRACTDDK</sequence>
<organism evidence="1 2">
    <name type="scientific">Hyaloscypha hepaticicola</name>
    <dbReference type="NCBI Taxonomy" id="2082293"/>
    <lineage>
        <taxon>Eukaryota</taxon>
        <taxon>Fungi</taxon>
        <taxon>Dikarya</taxon>
        <taxon>Ascomycota</taxon>
        <taxon>Pezizomycotina</taxon>
        <taxon>Leotiomycetes</taxon>
        <taxon>Helotiales</taxon>
        <taxon>Hyaloscyphaceae</taxon>
        <taxon>Hyaloscypha</taxon>
    </lineage>
</organism>
<reference evidence="1 2" key="1">
    <citation type="submission" date="2016-05" db="EMBL/GenBank/DDBJ databases">
        <title>A degradative enzymes factory behind the ericoid mycorrhizal symbiosis.</title>
        <authorList>
            <consortium name="DOE Joint Genome Institute"/>
            <person name="Martino E."/>
            <person name="Morin E."/>
            <person name="Grelet G."/>
            <person name="Kuo A."/>
            <person name="Kohler A."/>
            <person name="Daghino S."/>
            <person name="Barry K."/>
            <person name="Choi C."/>
            <person name="Cichocki N."/>
            <person name="Clum A."/>
            <person name="Copeland A."/>
            <person name="Hainaut M."/>
            <person name="Haridas S."/>
            <person name="Labutti K."/>
            <person name="Lindquist E."/>
            <person name="Lipzen A."/>
            <person name="Khouja H.-R."/>
            <person name="Murat C."/>
            <person name="Ohm R."/>
            <person name="Olson A."/>
            <person name="Spatafora J."/>
            <person name="Veneault-Fourrey C."/>
            <person name="Henrissat B."/>
            <person name="Grigoriev I."/>
            <person name="Martin F."/>
            <person name="Perotto S."/>
        </authorList>
    </citation>
    <scope>NUCLEOTIDE SEQUENCE [LARGE SCALE GENOMIC DNA]</scope>
    <source>
        <strain evidence="1 2">UAMH 7357</strain>
    </source>
</reference>
<name>A0A2J6PSX4_9HELO</name>
<keyword evidence="2" id="KW-1185">Reference proteome</keyword>
<protein>
    <submittedName>
        <fullName evidence="1">Uncharacterized protein</fullName>
    </submittedName>
</protein>
<gene>
    <name evidence="1" type="ORF">NA56DRAFT_280497</name>
</gene>
<proteinExistence type="predicted"/>
<evidence type="ECO:0000313" key="2">
    <source>
        <dbReference type="Proteomes" id="UP000235672"/>
    </source>
</evidence>
<dbReference type="AlphaFoldDB" id="A0A2J6PSX4"/>
<dbReference type="Proteomes" id="UP000235672">
    <property type="component" value="Unassembled WGS sequence"/>
</dbReference>
<evidence type="ECO:0000313" key="1">
    <source>
        <dbReference type="EMBL" id="PMD17128.1"/>
    </source>
</evidence>
<dbReference type="EMBL" id="KZ613501">
    <property type="protein sequence ID" value="PMD17128.1"/>
    <property type="molecule type" value="Genomic_DNA"/>
</dbReference>
<accession>A0A2J6PSX4</accession>